<dbReference type="Proteomes" id="UP001154420">
    <property type="component" value="Unassembled WGS sequence"/>
</dbReference>
<evidence type="ECO:0000313" key="2">
    <source>
        <dbReference type="Proteomes" id="UP001154420"/>
    </source>
</evidence>
<keyword evidence="2" id="KW-1185">Reference proteome</keyword>
<dbReference type="AlphaFoldDB" id="A0A9X5GQM4"/>
<proteinExistence type="predicted"/>
<organism evidence="1 2">
    <name type="scientific">Parablautia muri</name>
    <dbReference type="NCBI Taxonomy" id="2320879"/>
    <lineage>
        <taxon>Bacteria</taxon>
        <taxon>Bacillati</taxon>
        <taxon>Bacillota</taxon>
        <taxon>Clostridia</taxon>
        <taxon>Lachnospirales</taxon>
        <taxon>Lachnospiraceae</taxon>
        <taxon>Parablautia</taxon>
    </lineage>
</organism>
<dbReference type="EMBL" id="QZDT01000001">
    <property type="protein sequence ID" value="NBJ91374.1"/>
    <property type="molecule type" value="Genomic_DNA"/>
</dbReference>
<dbReference type="OrthoDB" id="9935321at2"/>
<gene>
    <name evidence="1" type="ORF">D5281_01925</name>
</gene>
<reference evidence="1" key="1">
    <citation type="submission" date="2018-09" db="EMBL/GenBank/DDBJ databases">
        <title>Murine metabolic-syndrome-specific gut microbial biobank.</title>
        <authorList>
            <person name="Liu C."/>
        </authorList>
    </citation>
    <scope>NUCLEOTIDE SEQUENCE</scope>
    <source>
        <strain evidence="1">D42-62</strain>
    </source>
</reference>
<accession>A0A9X5GQM4</accession>
<sequence>MKTGEKDENGKDIEKHYTGPICYSVSMQTIYCEVCSEEIGEKCYLLFHYDFLAYQNLECRLVTALTVSSGVKRLPTMHKLLLTKKQLSQCDIEYLCGQLKLNNSEILMSENAYREFLRDTKLPERFFEYFGAKETYAEGFLSSVAKTPYLSFNESLISDSFLPPFDKIKIICLLRKYSSAPRYNKISGKAEEMVYNYLQLQKECDNSDTNE</sequence>
<protein>
    <submittedName>
        <fullName evidence="1">Uncharacterized protein</fullName>
    </submittedName>
</protein>
<evidence type="ECO:0000313" key="1">
    <source>
        <dbReference type="EMBL" id="NBJ91374.1"/>
    </source>
</evidence>
<comment type="caution">
    <text evidence="1">The sequence shown here is derived from an EMBL/GenBank/DDBJ whole genome shotgun (WGS) entry which is preliminary data.</text>
</comment>
<dbReference type="RefSeq" id="WP_160558444.1">
    <property type="nucleotide sequence ID" value="NZ_QZDT01000001.1"/>
</dbReference>
<name>A0A9X5GQM4_9FIRM</name>